<gene>
    <name evidence="2" type="ORF">ABS766_12990</name>
</gene>
<organism evidence="2 3">
    <name type="scientific">Flavobacterium rhizosphaerae</name>
    <dbReference type="NCBI Taxonomy" id="3163298"/>
    <lineage>
        <taxon>Bacteria</taxon>
        <taxon>Pseudomonadati</taxon>
        <taxon>Bacteroidota</taxon>
        <taxon>Flavobacteriia</taxon>
        <taxon>Flavobacteriales</taxon>
        <taxon>Flavobacteriaceae</taxon>
        <taxon>Flavobacterium</taxon>
    </lineage>
</organism>
<reference evidence="2 3" key="1">
    <citation type="submission" date="2024-06" db="EMBL/GenBank/DDBJ databases">
        <authorList>
            <person name="Kaempfer P."/>
            <person name="Viver T."/>
        </authorList>
    </citation>
    <scope>NUCLEOTIDE SEQUENCE [LARGE SCALE GENOMIC DNA]</scope>
    <source>
        <strain evidence="2 3">ST-119</strain>
    </source>
</reference>
<dbReference type="Proteomes" id="UP001629156">
    <property type="component" value="Unassembled WGS sequence"/>
</dbReference>
<feature type="signal peptide" evidence="1">
    <location>
        <begin position="1"/>
        <end position="18"/>
    </location>
</feature>
<keyword evidence="1" id="KW-0732">Signal</keyword>
<evidence type="ECO:0000313" key="2">
    <source>
        <dbReference type="EMBL" id="MFL9845336.1"/>
    </source>
</evidence>
<proteinExistence type="predicted"/>
<dbReference type="EMBL" id="JBELPZ010000015">
    <property type="protein sequence ID" value="MFL9845336.1"/>
    <property type="molecule type" value="Genomic_DNA"/>
</dbReference>
<name>A0ABW8YYC7_9FLAO</name>
<feature type="chain" id="PRO_5045145328" evidence="1">
    <location>
        <begin position="19"/>
        <end position="205"/>
    </location>
</feature>
<comment type="caution">
    <text evidence="2">The sequence shown here is derived from an EMBL/GenBank/DDBJ whole genome shotgun (WGS) entry which is preliminary data.</text>
</comment>
<accession>A0ABW8YYC7</accession>
<evidence type="ECO:0000256" key="1">
    <source>
        <dbReference type="SAM" id="SignalP"/>
    </source>
</evidence>
<protein>
    <submittedName>
        <fullName evidence="2">Uncharacterized protein</fullName>
    </submittedName>
</protein>
<dbReference type="RefSeq" id="WP_408085617.1">
    <property type="nucleotide sequence ID" value="NZ_JBELPZ010000015.1"/>
</dbReference>
<evidence type="ECO:0000313" key="3">
    <source>
        <dbReference type="Proteomes" id="UP001629156"/>
    </source>
</evidence>
<sequence>MKKLLIVLAVFCCIPALAQNMENDTIQLKEVLIKNKRPKIRQTRFTSICTAYEKLFGKYEMVTLVDDLPKGYLQSVTFTFNKKASRKDKGGFEDTEIELVFYEVTPQGKPGNRIDHLQKKVLVPGDFSGKMEIDLASIAIRNEGKIYIGIKKGEKGDKPNAAFEVNCTCGIYDDYISYARFDETKSWAKKTFTSAFKMRVKVAAD</sequence>
<keyword evidence="3" id="KW-1185">Reference proteome</keyword>